<dbReference type="EMBL" id="JAESND010000001">
    <property type="protein sequence ID" value="MBM3114918.1"/>
    <property type="molecule type" value="Genomic_DNA"/>
</dbReference>
<keyword evidence="1" id="KW-0479">Metal-binding</keyword>
<dbReference type="NCBIfam" id="TIGR01509">
    <property type="entry name" value="HAD-SF-IA-v3"/>
    <property type="match status" value="1"/>
</dbReference>
<dbReference type="PANTHER" id="PTHR43434:SF23">
    <property type="entry name" value="PHOSPHOGLYCOLATE PHOSPHATASE"/>
    <property type="match status" value="1"/>
</dbReference>
<dbReference type="Pfam" id="PF13419">
    <property type="entry name" value="HAD_2"/>
    <property type="match status" value="1"/>
</dbReference>
<keyword evidence="2 5" id="KW-0378">Hydrolase</keyword>
<gene>
    <name evidence="5" type="ORF">JMJ54_03655</name>
</gene>
<dbReference type="NCBIfam" id="TIGR01549">
    <property type="entry name" value="HAD-SF-IA-v1"/>
    <property type="match status" value="1"/>
</dbReference>
<dbReference type="SFLD" id="SFLDS00003">
    <property type="entry name" value="Haloacid_Dehalogenase"/>
    <property type="match status" value="1"/>
</dbReference>
<accession>A0ABS2BH36</accession>
<keyword evidence="4" id="KW-0119">Carbohydrate metabolism</keyword>
<evidence type="ECO:0000256" key="4">
    <source>
        <dbReference type="ARBA" id="ARBA00023277"/>
    </source>
</evidence>
<proteinExistence type="predicted"/>
<sequence length="217" mass="23030">MIRAILFDLDGTLADTAPDLGAALNRLLVEEGRPEQPYDAIRPLASHGARGLIGLGFGVGPDDASFNALRERFLAHYATALCEHTVLFDGVAELITAIGARGLPWGIVTNKPGRFTDPLVRELPLPVQPGCVVSGDTVGVAKPDPKPMLHAAEQLGVPAASCLYVGDAERDIEAGRRVGMKTVIADYGYISVDDQPTAWGADLRIAHPLDLLAHLPD</sequence>
<evidence type="ECO:0000256" key="3">
    <source>
        <dbReference type="ARBA" id="ARBA00022842"/>
    </source>
</evidence>
<organism evidence="5 6">
    <name type="scientific">Jeongeupia naejangsanensis</name>
    <dbReference type="NCBI Taxonomy" id="613195"/>
    <lineage>
        <taxon>Bacteria</taxon>
        <taxon>Pseudomonadati</taxon>
        <taxon>Pseudomonadota</taxon>
        <taxon>Betaproteobacteria</taxon>
        <taxon>Neisseriales</taxon>
        <taxon>Chitinibacteraceae</taxon>
        <taxon>Jeongeupia</taxon>
    </lineage>
</organism>
<dbReference type="GO" id="GO:0016787">
    <property type="term" value="F:hydrolase activity"/>
    <property type="evidence" value="ECO:0007669"/>
    <property type="project" value="UniProtKB-KW"/>
</dbReference>
<keyword evidence="3" id="KW-0460">Magnesium</keyword>
<dbReference type="InterPro" id="IPR036412">
    <property type="entry name" value="HAD-like_sf"/>
</dbReference>
<name>A0ABS2BH36_9NEIS</name>
<dbReference type="InterPro" id="IPR023198">
    <property type="entry name" value="PGP-like_dom2"/>
</dbReference>
<evidence type="ECO:0000313" key="6">
    <source>
        <dbReference type="Proteomes" id="UP000809431"/>
    </source>
</evidence>
<dbReference type="PANTHER" id="PTHR43434">
    <property type="entry name" value="PHOSPHOGLYCOLATE PHOSPHATASE"/>
    <property type="match status" value="1"/>
</dbReference>
<dbReference type="InterPro" id="IPR050155">
    <property type="entry name" value="HAD-like_hydrolase_sf"/>
</dbReference>
<evidence type="ECO:0000256" key="1">
    <source>
        <dbReference type="ARBA" id="ARBA00022723"/>
    </source>
</evidence>
<dbReference type="InterPro" id="IPR023214">
    <property type="entry name" value="HAD_sf"/>
</dbReference>
<reference evidence="5 6" key="1">
    <citation type="submission" date="2021-01" db="EMBL/GenBank/DDBJ databases">
        <title>Draft Genome Sequence and Polyhydroxyalkanoate Biosynthetic Potential of Jeongeupia naejangsanensis Type Strain DSM 24253.</title>
        <authorList>
            <person name="Turrini P."/>
            <person name="Artuso I."/>
            <person name="Lugli G.A."/>
            <person name="Frangipani E."/>
            <person name="Ventura M."/>
            <person name="Visca P."/>
        </authorList>
    </citation>
    <scope>NUCLEOTIDE SEQUENCE [LARGE SCALE GENOMIC DNA]</scope>
    <source>
        <strain evidence="5 6">DSM 24253</strain>
    </source>
</reference>
<keyword evidence="6" id="KW-1185">Reference proteome</keyword>
<comment type="caution">
    <text evidence="5">The sequence shown here is derived from an EMBL/GenBank/DDBJ whole genome shotgun (WGS) entry which is preliminary data.</text>
</comment>
<evidence type="ECO:0000256" key="2">
    <source>
        <dbReference type="ARBA" id="ARBA00022801"/>
    </source>
</evidence>
<dbReference type="Proteomes" id="UP000809431">
    <property type="component" value="Unassembled WGS sequence"/>
</dbReference>
<dbReference type="InterPro" id="IPR041492">
    <property type="entry name" value="HAD_2"/>
</dbReference>
<dbReference type="PRINTS" id="PR00413">
    <property type="entry name" value="HADHALOGNASE"/>
</dbReference>
<dbReference type="Gene3D" id="3.40.50.1000">
    <property type="entry name" value="HAD superfamily/HAD-like"/>
    <property type="match status" value="1"/>
</dbReference>
<evidence type="ECO:0000313" key="5">
    <source>
        <dbReference type="EMBL" id="MBM3114918.1"/>
    </source>
</evidence>
<dbReference type="RefSeq" id="WP_203536576.1">
    <property type="nucleotide sequence ID" value="NZ_JAESND010000001.1"/>
</dbReference>
<dbReference type="SUPFAM" id="SSF56784">
    <property type="entry name" value="HAD-like"/>
    <property type="match status" value="1"/>
</dbReference>
<dbReference type="Gene3D" id="1.10.150.240">
    <property type="entry name" value="Putative phosphatase, domain 2"/>
    <property type="match status" value="1"/>
</dbReference>
<dbReference type="SFLD" id="SFLDG01129">
    <property type="entry name" value="C1.5:_HAD__Beta-PGM__Phosphata"/>
    <property type="match status" value="1"/>
</dbReference>
<dbReference type="InterPro" id="IPR006439">
    <property type="entry name" value="HAD-SF_hydro_IA"/>
</dbReference>
<dbReference type="SFLD" id="SFLDG01135">
    <property type="entry name" value="C1.5.6:_HAD__Beta-PGM__Phospha"/>
    <property type="match status" value="1"/>
</dbReference>
<protein>
    <submittedName>
        <fullName evidence="5">HAD-IA family hydrolase</fullName>
    </submittedName>
</protein>